<dbReference type="PANTHER" id="PTHR46093">
    <property type="entry name" value="ACYL-COA-BINDING DOMAIN-CONTAINING PROTEIN 5"/>
    <property type="match status" value="1"/>
</dbReference>
<feature type="compositionally biased region" description="Polar residues" evidence="3">
    <location>
        <begin position="637"/>
        <end position="651"/>
    </location>
</feature>
<accession>A0A9P8CXN0</accession>
<dbReference type="Proteomes" id="UP000717515">
    <property type="component" value="Unassembled WGS sequence"/>
</dbReference>
<evidence type="ECO:0000256" key="5">
    <source>
        <dbReference type="SAM" id="SignalP"/>
    </source>
</evidence>
<gene>
    <name evidence="6" type="ORF">KVV02_001353</name>
</gene>
<keyword evidence="1" id="KW-0880">Kelch repeat</keyword>
<evidence type="ECO:0000256" key="1">
    <source>
        <dbReference type="ARBA" id="ARBA00022441"/>
    </source>
</evidence>
<feature type="compositionally biased region" description="Low complexity" evidence="3">
    <location>
        <begin position="608"/>
        <end position="618"/>
    </location>
</feature>
<feature type="compositionally biased region" description="Polar residues" evidence="3">
    <location>
        <begin position="504"/>
        <end position="516"/>
    </location>
</feature>
<dbReference type="Pfam" id="PF24681">
    <property type="entry name" value="Kelch_KLHDC2_KLHL20_DRC7"/>
    <property type="match status" value="1"/>
</dbReference>
<evidence type="ECO:0000256" key="2">
    <source>
        <dbReference type="ARBA" id="ARBA00022737"/>
    </source>
</evidence>
<organism evidence="6 7">
    <name type="scientific">Mortierella alpina</name>
    <name type="common">Oleaginous fungus</name>
    <name type="synonym">Mortierella renispora</name>
    <dbReference type="NCBI Taxonomy" id="64518"/>
    <lineage>
        <taxon>Eukaryota</taxon>
        <taxon>Fungi</taxon>
        <taxon>Fungi incertae sedis</taxon>
        <taxon>Mucoromycota</taxon>
        <taxon>Mortierellomycotina</taxon>
        <taxon>Mortierellomycetes</taxon>
        <taxon>Mortierellales</taxon>
        <taxon>Mortierellaceae</taxon>
        <taxon>Mortierella</taxon>
    </lineage>
</organism>
<feature type="compositionally biased region" description="Polar residues" evidence="3">
    <location>
        <begin position="591"/>
        <end position="602"/>
    </location>
</feature>
<dbReference type="Gene3D" id="2.120.10.80">
    <property type="entry name" value="Kelch-type beta propeller"/>
    <property type="match status" value="2"/>
</dbReference>
<dbReference type="PANTHER" id="PTHR46093:SF18">
    <property type="entry name" value="FIBRONECTIN TYPE-III DOMAIN-CONTAINING PROTEIN"/>
    <property type="match status" value="1"/>
</dbReference>
<keyword evidence="5" id="KW-0732">Signal</keyword>
<reference evidence="6" key="1">
    <citation type="submission" date="2021-07" db="EMBL/GenBank/DDBJ databases">
        <title>Draft genome of Mortierella alpina, strain LL118, isolated from an aspen leaf litter sample.</title>
        <authorList>
            <person name="Yang S."/>
            <person name="Vinatzer B.A."/>
        </authorList>
    </citation>
    <scope>NUCLEOTIDE SEQUENCE</scope>
    <source>
        <strain evidence="6">LL118</strain>
    </source>
</reference>
<evidence type="ECO:0008006" key="8">
    <source>
        <dbReference type="Google" id="ProtNLM"/>
    </source>
</evidence>
<dbReference type="SUPFAM" id="SSF117281">
    <property type="entry name" value="Kelch motif"/>
    <property type="match status" value="1"/>
</dbReference>
<keyword evidence="4" id="KW-0812">Transmembrane</keyword>
<dbReference type="AlphaFoldDB" id="A0A9P8CXN0"/>
<keyword evidence="4" id="KW-1133">Transmembrane helix</keyword>
<proteinExistence type="predicted"/>
<protein>
    <recommendedName>
        <fullName evidence="8">Galactose oxidase</fullName>
    </recommendedName>
</protein>
<evidence type="ECO:0000256" key="3">
    <source>
        <dbReference type="SAM" id="MobiDB-lite"/>
    </source>
</evidence>
<dbReference type="EMBL" id="JAIFTL010000098">
    <property type="protein sequence ID" value="KAG9323512.1"/>
    <property type="molecule type" value="Genomic_DNA"/>
</dbReference>
<evidence type="ECO:0000256" key="4">
    <source>
        <dbReference type="SAM" id="Phobius"/>
    </source>
</evidence>
<feature type="signal peptide" evidence="5">
    <location>
        <begin position="1"/>
        <end position="38"/>
    </location>
</feature>
<name>A0A9P8CXN0_MORAP</name>
<comment type="caution">
    <text evidence="6">The sequence shown here is derived from an EMBL/GenBank/DDBJ whole genome shotgun (WGS) entry which is preliminary data.</text>
</comment>
<feature type="compositionally biased region" description="Low complexity" evidence="3">
    <location>
        <begin position="550"/>
        <end position="560"/>
    </location>
</feature>
<keyword evidence="2" id="KW-0677">Repeat</keyword>
<dbReference type="SMART" id="SM00612">
    <property type="entry name" value="Kelch"/>
    <property type="match status" value="3"/>
</dbReference>
<evidence type="ECO:0000313" key="6">
    <source>
        <dbReference type="EMBL" id="KAG9323512.1"/>
    </source>
</evidence>
<dbReference type="InterPro" id="IPR015915">
    <property type="entry name" value="Kelch-typ_b-propeller"/>
</dbReference>
<feature type="region of interest" description="Disordered" evidence="3">
    <location>
        <begin position="361"/>
        <end position="394"/>
    </location>
</feature>
<feature type="region of interest" description="Disordered" evidence="3">
    <location>
        <begin position="483"/>
        <end position="728"/>
    </location>
</feature>
<feature type="transmembrane region" description="Helical" evidence="4">
    <location>
        <begin position="398"/>
        <end position="420"/>
    </location>
</feature>
<evidence type="ECO:0000313" key="7">
    <source>
        <dbReference type="Proteomes" id="UP000717515"/>
    </source>
</evidence>
<dbReference type="InterPro" id="IPR006652">
    <property type="entry name" value="Kelch_1"/>
</dbReference>
<feature type="compositionally biased region" description="Basic and acidic residues" evidence="3">
    <location>
        <begin position="666"/>
        <end position="679"/>
    </location>
</feature>
<keyword evidence="4" id="KW-0472">Membrane</keyword>
<sequence length="728" mass="78134">MTSSSNFSRPPSQPRRVITSTTLLTSLVTLILVPLAHAQGPPACRRMASVQYDNKLYIQGGYSTTNYTPQLDAIDLSQSWSTSAPAWLTLKDGAPVSHHALVPVTGQHAKGLGSSNAYILSIAGDGAPSFWSAFDLATGTWSSLTDLVAPYPQLQGHSAVTDPSTGYIYVIGGYSNVTTYNALTVFDPATKTILSQQAATAANSLTDIGAIWSPSRKSILTFGGSRAPPGASSGLDLSTINEYDPSTNTWKPVVTSGNIPTRRLDHCMAASADGSKIVLFGGSLDAKTYFSTIYIFDVKTLEWTLGQPAADFRTRMACGFHAGQFVAWGGSSGDNRVTTMHTNAPIIYDLALNTWVEKYNPDAPEVPTGQPPPPSTSPPSSSTSPGADTGSKKSNGPMIGGVVVGTLVLLAGLIFVCVYLKRKRRDRREQAYARAVASSIAGDDDDRPYANNPLYMNMCSSSTDDSNFGKKVLAGAYVHESKSSLPEHYTTSVEPLRTNRQRFESPSSSSTDTFVGTGSDDYVKSAPLSRGRPNSESIQDYARRSNIAQSSGGTLSLSSSPLPPPDRPRQQQRSSGNYKPLSPPISPFESGLNNQGRSSLDHQGSGSGFSRAGFGAPGKQSLDYGRDGKQSLDYGAGSSTILRPPENQQQAPYRPMRESLQAPPRPPRESLDMPSRPREALQPFRPRDPFQPPRLTRDSPQPQAPYQARGSMDQRGGYRQSYNSDSSL</sequence>
<feature type="chain" id="PRO_5040318879" description="Galactose oxidase" evidence="5">
    <location>
        <begin position="39"/>
        <end position="728"/>
    </location>
</feature>